<reference evidence="9" key="1">
    <citation type="journal article" date="2023" name="Mol. Phylogenet. Evol.">
        <title>Genome-scale phylogeny and comparative genomics of the fungal order Sordariales.</title>
        <authorList>
            <person name="Hensen N."/>
            <person name="Bonometti L."/>
            <person name="Westerberg I."/>
            <person name="Brannstrom I.O."/>
            <person name="Guillou S."/>
            <person name="Cros-Aarteil S."/>
            <person name="Calhoun S."/>
            <person name="Haridas S."/>
            <person name="Kuo A."/>
            <person name="Mondo S."/>
            <person name="Pangilinan J."/>
            <person name="Riley R."/>
            <person name="LaButti K."/>
            <person name="Andreopoulos B."/>
            <person name="Lipzen A."/>
            <person name="Chen C."/>
            <person name="Yan M."/>
            <person name="Daum C."/>
            <person name="Ng V."/>
            <person name="Clum A."/>
            <person name="Steindorff A."/>
            <person name="Ohm R.A."/>
            <person name="Martin F."/>
            <person name="Silar P."/>
            <person name="Natvig D.O."/>
            <person name="Lalanne C."/>
            <person name="Gautier V."/>
            <person name="Ament-Velasquez S.L."/>
            <person name="Kruys A."/>
            <person name="Hutchinson M.I."/>
            <person name="Powell A.J."/>
            <person name="Barry K."/>
            <person name="Miller A.N."/>
            <person name="Grigoriev I.V."/>
            <person name="Debuchy R."/>
            <person name="Gladieux P."/>
            <person name="Hiltunen Thoren M."/>
            <person name="Johannesson H."/>
        </authorList>
    </citation>
    <scope>NUCLEOTIDE SEQUENCE</scope>
    <source>
        <strain evidence="9">CBS 508.74</strain>
    </source>
</reference>
<dbReference type="EC" id="3.5.1.19" evidence="6"/>
<sequence>MAESGFRPALLVVDMQEDFCPPNGSLAVADGRSIAPLINRLLALPIFALKVATKDWHPPDHISFASNHGGHPYPGPAKRPFLDTHTITNPHNPSESYTTRLWPVHCVQDTPGAELIPELDAARFDHVVHKGTDPRVEMYSAFYDPLREPRVSDSGLAALLRDAGVTRVYVVGLAGDYCVRCTAEDAVREGFEAYVIEEGTRSVDPGSWEGCKREMEAAGVKIVGLEDEEVKRLFTE</sequence>
<evidence type="ECO:0000256" key="1">
    <source>
        <dbReference type="ARBA" id="ARBA00006336"/>
    </source>
</evidence>
<dbReference type="CDD" id="cd01011">
    <property type="entry name" value="nicotinamidase"/>
    <property type="match status" value="1"/>
</dbReference>
<evidence type="ECO:0000256" key="4">
    <source>
        <dbReference type="ARBA" id="ARBA00022801"/>
    </source>
</evidence>
<evidence type="ECO:0000256" key="2">
    <source>
        <dbReference type="ARBA" id="ARBA00022642"/>
    </source>
</evidence>
<dbReference type="RefSeq" id="XP_064674425.1">
    <property type="nucleotide sequence ID" value="XM_064814407.1"/>
</dbReference>
<feature type="domain" description="Isochorismatase-like" evidence="8">
    <location>
        <begin position="9"/>
        <end position="226"/>
    </location>
</feature>
<accession>A0AAN6YWP4</accession>
<keyword evidence="4 9" id="KW-0378">Hydrolase</keyword>
<dbReference type="Proteomes" id="UP001302812">
    <property type="component" value="Unassembled WGS sequence"/>
</dbReference>
<dbReference type="InterPro" id="IPR000868">
    <property type="entry name" value="Isochorismatase-like_dom"/>
</dbReference>
<dbReference type="GO" id="GO:0046872">
    <property type="term" value="F:metal ion binding"/>
    <property type="evidence" value="ECO:0007669"/>
    <property type="project" value="UniProtKB-KW"/>
</dbReference>
<dbReference type="EMBL" id="MU853333">
    <property type="protein sequence ID" value="KAK4116855.1"/>
    <property type="molecule type" value="Genomic_DNA"/>
</dbReference>
<protein>
    <recommendedName>
        <fullName evidence="6">nicotinamidase</fullName>
        <ecNumber evidence="6">3.5.1.19</ecNumber>
    </recommendedName>
    <alternativeName>
        <fullName evidence="7">Nicotinamide deamidase</fullName>
    </alternativeName>
</protein>
<comment type="similarity">
    <text evidence="1">Belongs to the isochorismatase family.</text>
</comment>
<dbReference type="GO" id="GO:0008936">
    <property type="term" value="F:nicotinamidase activity"/>
    <property type="evidence" value="ECO:0007669"/>
    <property type="project" value="UniProtKB-EC"/>
</dbReference>
<evidence type="ECO:0000313" key="10">
    <source>
        <dbReference type="Proteomes" id="UP001302812"/>
    </source>
</evidence>
<gene>
    <name evidence="9" type="ORF">N656DRAFT_775216</name>
</gene>
<evidence type="ECO:0000256" key="5">
    <source>
        <dbReference type="ARBA" id="ARBA00037900"/>
    </source>
</evidence>
<dbReference type="GO" id="GO:0019363">
    <property type="term" value="P:pyridine nucleotide biosynthetic process"/>
    <property type="evidence" value="ECO:0007669"/>
    <property type="project" value="UniProtKB-KW"/>
</dbReference>
<name>A0AAN6YWP4_9PEZI</name>
<evidence type="ECO:0000313" key="9">
    <source>
        <dbReference type="EMBL" id="KAK4116855.1"/>
    </source>
</evidence>
<comment type="caution">
    <text evidence="9">The sequence shown here is derived from an EMBL/GenBank/DDBJ whole genome shotgun (WGS) entry which is preliminary data.</text>
</comment>
<keyword evidence="2" id="KW-0662">Pyridine nucleotide biosynthesis</keyword>
<dbReference type="PANTHER" id="PTHR11080:SF2">
    <property type="entry name" value="LD05707P"/>
    <property type="match status" value="1"/>
</dbReference>
<evidence type="ECO:0000259" key="8">
    <source>
        <dbReference type="Pfam" id="PF00857"/>
    </source>
</evidence>
<dbReference type="SUPFAM" id="SSF52499">
    <property type="entry name" value="Isochorismatase-like hydrolases"/>
    <property type="match status" value="1"/>
</dbReference>
<evidence type="ECO:0000256" key="7">
    <source>
        <dbReference type="ARBA" id="ARBA00043224"/>
    </source>
</evidence>
<dbReference type="Pfam" id="PF00857">
    <property type="entry name" value="Isochorismatase"/>
    <property type="match status" value="1"/>
</dbReference>
<dbReference type="PANTHER" id="PTHR11080">
    <property type="entry name" value="PYRAZINAMIDASE/NICOTINAMIDASE"/>
    <property type="match status" value="1"/>
</dbReference>
<reference evidence="9" key="2">
    <citation type="submission" date="2023-05" db="EMBL/GenBank/DDBJ databases">
        <authorList>
            <consortium name="Lawrence Berkeley National Laboratory"/>
            <person name="Steindorff A."/>
            <person name="Hensen N."/>
            <person name="Bonometti L."/>
            <person name="Westerberg I."/>
            <person name="Brannstrom I.O."/>
            <person name="Guillou S."/>
            <person name="Cros-Aarteil S."/>
            <person name="Calhoun S."/>
            <person name="Haridas S."/>
            <person name="Kuo A."/>
            <person name="Mondo S."/>
            <person name="Pangilinan J."/>
            <person name="Riley R."/>
            <person name="Labutti K."/>
            <person name="Andreopoulos B."/>
            <person name="Lipzen A."/>
            <person name="Chen C."/>
            <person name="Yanf M."/>
            <person name="Daum C."/>
            <person name="Ng V."/>
            <person name="Clum A."/>
            <person name="Ohm R."/>
            <person name="Martin F."/>
            <person name="Silar P."/>
            <person name="Natvig D."/>
            <person name="Lalanne C."/>
            <person name="Gautier V."/>
            <person name="Ament-Velasquez S.L."/>
            <person name="Kruys A."/>
            <person name="Hutchinson M.I."/>
            <person name="Powell A.J."/>
            <person name="Barry K."/>
            <person name="Miller A.N."/>
            <person name="Grigoriev I.V."/>
            <person name="Debuchy R."/>
            <person name="Gladieux P."/>
            <person name="Thoren M.H."/>
            <person name="Johannesson H."/>
        </authorList>
    </citation>
    <scope>NUCLEOTIDE SEQUENCE</scope>
    <source>
        <strain evidence="9">CBS 508.74</strain>
    </source>
</reference>
<dbReference type="Gene3D" id="3.40.50.850">
    <property type="entry name" value="Isochorismatase-like"/>
    <property type="match status" value="1"/>
</dbReference>
<comment type="pathway">
    <text evidence="5">Cofactor biosynthesis; nicotinate biosynthesis; nicotinate from nicotinamide: step 1/1.</text>
</comment>
<evidence type="ECO:0000256" key="3">
    <source>
        <dbReference type="ARBA" id="ARBA00022723"/>
    </source>
</evidence>
<dbReference type="AlphaFoldDB" id="A0AAN6YWP4"/>
<dbReference type="InterPro" id="IPR052347">
    <property type="entry name" value="Isochorismatase_Nicotinamidase"/>
</dbReference>
<organism evidence="9 10">
    <name type="scientific">Canariomyces notabilis</name>
    <dbReference type="NCBI Taxonomy" id="2074819"/>
    <lineage>
        <taxon>Eukaryota</taxon>
        <taxon>Fungi</taxon>
        <taxon>Dikarya</taxon>
        <taxon>Ascomycota</taxon>
        <taxon>Pezizomycotina</taxon>
        <taxon>Sordariomycetes</taxon>
        <taxon>Sordariomycetidae</taxon>
        <taxon>Sordariales</taxon>
        <taxon>Chaetomiaceae</taxon>
        <taxon>Canariomyces</taxon>
    </lineage>
</organism>
<dbReference type="InterPro" id="IPR036380">
    <property type="entry name" value="Isochorismatase-like_sf"/>
</dbReference>
<keyword evidence="10" id="KW-1185">Reference proteome</keyword>
<keyword evidence="3" id="KW-0479">Metal-binding</keyword>
<evidence type="ECO:0000256" key="6">
    <source>
        <dbReference type="ARBA" id="ARBA00039017"/>
    </source>
</evidence>
<proteinExistence type="inferred from homology"/>
<dbReference type="GeneID" id="89938532"/>